<dbReference type="Proteomes" id="UP000887565">
    <property type="component" value="Unplaced"/>
</dbReference>
<organism evidence="1 2">
    <name type="scientific">Romanomermis culicivorax</name>
    <name type="common">Nematode worm</name>
    <dbReference type="NCBI Taxonomy" id="13658"/>
    <lineage>
        <taxon>Eukaryota</taxon>
        <taxon>Metazoa</taxon>
        <taxon>Ecdysozoa</taxon>
        <taxon>Nematoda</taxon>
        <taxon>Enoplea</taxon>
        <taxon>Dorylaimia</taxon>
        <taxon>Mermithida</taxon>
        <taxon>Mermithoidea</taxon>
        <taxon>Mermithidae</taxon>
        <taxon>Romanomermis</taxon>
    </lineage>
</organism>
<evidence type="ECO:0000313" key="1">
    <source>
        <dbReference type="Proteomes" id="UP000887565"/>
    </source>
</evidence>
<name>A0A915JN38_ROMCU</name>
<dbReference type="WBParaSite" id="nRc.2.0.1.t27610-RA">
    <property type="protein sequence ID" value="nRc.2.0.1.t27610-RA"/>
    <property type="gene ID" value="nRc.2.0.1.g27610"/>
</dbReference>
<reference evidence="2" key="1">
    <citation type="submission" date="2022-11" db="UniProtKB">
        <authorList>
            <consortium name="WormBaseParasite"/>
        </authorList>
    </citation>
    <scope>IDENTIFICATION</scope>
</reference>
<dbReference type="AlphaFoldDB" id="A0A915JN38"/>
<keyword evidence="1" id="KW-1185">Reference proteome</keyword>
<proteinExistence type="predicted"/>
<protein>
    <submittedName>
        <fullName evidence="2">Uncharacterized protein</fullName>
    </submittedName>
</protein>
<accession>A0A915JN38</accession>
<sequence length="69" mass="7820">MLIRDGIECESKKANAQLFSLPEDEQNDSQSIKKIINDHCDNDDLTADDVIKRLCQPELVAEHNQHKAS</sequence>
<evidence type="ECO:0000313" key="2">
    <source>
        <dbReference type="WBParaSite" id="nRc.2.0.1.t27610-RA"/>
    </source>
</evidence>